<dbReference type="EnsemblPlants" id="AET3Gv20548800.5">
    <property type="protein sequence ID" value="AET3Gv20548800.5"/>
    <property type="gene ID" value="AET3Gv20548800"/>
</dbReference>
<accession>A0A453F2G7</accession>
<sequence>MPPRRRDRRSHRDPSPSPSRPSGPRASPSSPRLRLAFIVPPLLLLVLTVLHFTGLLSRSPPYPQTPGKTPLSVYDRGLVKRQVSAGEILAVRASSRSVQSFQLRVHRH</sequence>
<dbReference type="AlphaFoldDB" id="A0A453F2G7"/>
<reference evidence="3" key="3">
    <citation type="journal article" date="2017" name="Nature">
        <title>Genome sequence of the progenitor of the wheat D genome Aegilops tauschii.</title>
        <authorList>
            <person name="Luo M.C."/>
            <person name="Gu Y.Q."/>
            <person name="Puiu D."/>
            <person name="Wang H."/>
            <person name="Twardziok S.O."/>
            <person name="Deal K.R."/>
            <person name="Huo N."/>
            <person name="Zhu T."/>
            <person name="Wang L."/>
            <person name="Wang Y."/>
            <person name="McGuire P.E."/>
            <person name="Liu S."/>
            <person name="Long H."/>
            <person name="Ramasamy R.K."/>
            <person name="Rodriguez J.C."/>
            <person name="Van S.L."/>
            <person name="Yuan L."/>
            <person name="Wang Z."/>
            <person name="Xia Z."/>
            <person name="Xiao L."/>
            <person name="Anderson O.D."/>
            <person name="Ouyang S."/>
            <person name="Liang Y."/>
            <person name="Zimin A.V."/>
            <person name="Pertea G."/>
            <person name="Qi P."/>
            <person name="Bennetzen J.L."/>
            <person name="Dai X."/>
            <person name="Dawson M.W."/>
            <person name="Muller H.G."/>
            <person name="Kugler K."/>
            <person name="Rivarola-Duarte L."/>
            <person name="Spannagl M."/>
            <person name="Mayer K.F.X."/>
            <person name="Lu F.H."/>
            <person name="Bevan M.W."/>
            <person name="Leroy P."/>
            <person name="Li P."/>
            <person name="You F.M."/>
            <person name="Sun Q."/>
            <person name="Liu Z."/>
            <person name="Lyons E."/>
            <person name="Wicker T."/>
            <person name="Salzberg S.L."/>
            <person name="Devos K.M."/>
            <person name="Dvorak J."/>
        </authorList>
    </citation>
    <scope>NUCLEOTIDE SEQUENCE [LARGE SCALE GENOMIC DNA]</scope>
    <source>
        <strain evidence="3">cv. AL8/78</strain>
    </source>
</reference>
<protein>
    <submittedName>
        <fullName evidence="3">Uncharacterized protein</fullName>
    </submittedName>
</protein>
<feature type="transmembrane region" description="Helical" evidence="2">
    <location>
        <begin position="35"/>
        <end position="56"/>
    </location>
</feature>
<keyword evidence="2" id="KW-0812">Transmembrane</keyword>
<keyword evidence="2" id="KW-1133">Transmembrane helix</keyword>
<feature type="compositionally biased region" description="Low complexity" evidence="1">
    <location>
        <begin position="22"/>
        <end position="31"/>
    </location>
</feature>
<reference evidence="3" key="4">
    <citation type="submission" date="2019-03" db="UniProtKB">
        <authorList>
            <consortium name="EnsemblPlants"/>
        </authorList>
    </citation>
    <scope>IDENTIFICATION</scope>
</reference>
<keyword evidence="4" id="KW-1185">Reference proteome</keyword>
<feature type="compositionally biased region" description="Basic residues" evidence="1">
    <location>
        <begin position="1"/>
        <end position="11"/>
    </location>
</feature>
<evidence type="ECO:0000313" key="4">
    <source>
        <dbReference type="Proteomes" id="UP000015105"/>
    </source>
</evidence>
<reference evidence="4" key="2">
    <citation type="journal article" date="2017" name="Nat. Plants">
        <title>The Aegilops tauschii genome reveals multiple impacts of transposons.</title>
        <authorList>
            <person name="Zhao G."/>
            <person name="Zou C."/>
            <person name="Li K."/>
            <person name="Wang K."/>
            <person name="Li T."/>
            <person name="Gao L."/>
            <person name="Zhang X."/>
            <person name="Wang H."/>
            <person name="Yang Z."/>
            <person name="Liu X."/>
            <person name="Jiang W."/>
            <person name="Mao L."/>
            <person name="Kong X."/>
            <person name="Jiao Y."/>
            <person name="Jia J."/>
        </authorList>
    </citation>
    <scope>NUCLEOTIDE SEQUENCE [LARGE SCALE GENOMIC DNA]</scope>
    <source>
        <strain evidence="4">cv. AL8/78</strain>
    </source>
</reference>
<dbReference type="Gramene" id="AET3Gv20548800.5">
    <property type="protein sequence ID" value="AET3Gv20548800.5"/>
    <property type="gene ID" value="AET3Gv20548800"/>
</dbReference>
<evidence type="ECO:0000256" key="1">
    <source>
        <dbReference type="SAM" id="MobiDB-lite"/>
    </source>
</evidence>
<organism evidence="3 4">
    <name type="scientific">Aegilops tauschii subsp. strangulata</name>
    <name type="common">Goatgrass</name>
    <dbReference type="NCBI Taxonomy" id="200361"/>
    <lineage>
        <taxon>Eukaryota</taxon>
        <taxon>Viridiplantae</taxon>
        <taxon>Streptophyta</taxon>
        <taxon>Embryophyta</taxon>
        <taxon>Tracheophyta</taxon>
        <taxon>Spermatophyta</taxon>
        <taxon>Magnoliopsida</taxon>
        <taxon>Liliopsida</taxon>
        <taxon>Poales</taxon>
        <taxon>Poaceae</taxon>
        <taxon>BOP clade</taxon>
        <taxon>Pooideae</taxon>
        <taxon>Triticodae</taxon>
        <taxon>Triticeae</taxon>
        <taxon>Triticinae</taxon>
        <taxon>Aegilops</taxon>
    </lineage>
</organism>
<evidence type="ECO:0000256" key="2">
    <source>
        <dbReference type="SAM" id="Phobius"/>
    </source>
</evidence>
<name>A0A453F2G7_AEGTS</name>
<reference evidence="4" key="1">
    <citation type="journal article" date="2014" name="Science">
        <title>Ancient hybridizations among the ancestral genomes of bread wheat.</title>
        <authorList>
            <consortium name="International Wheat Genome Sequencing Consortium,"/>
            <person name="Marcussen T."/>
            <person name="Sandve S.R."/>
            <person name="Heier L."/>
            <person name="Spannagl M."/>
            <person name="Pfeifer M."/>
            <person name="Jakobsen K.S."/>
            <person name="Wulff B.B."/>
            <person name="Steuernagel B."/>
            <person name="Mayer K.F."/>
            <person name="Olsen O.A."/>
        </authorList>
    </citation>
    <scope>NUCLEOTIDE SEQUENCE [LARGE SCALE GENOMIC DNA]</scope>
    <source>
        <strain evidence="4">cv. AL8/78</strain>
    </source>
</reference>
<dbReference type="Proteomes" id="UP000015105">
    <property type="component" value="Chromosome 3D"/>
</dbReference>
<keyword evidence="2" id="KW-0472">Membrane</keyword>
<proteinExistence type="predicted"/>
<feature type="region of interest" description="Disordered" evidence="1">
    <location>
        <begin position="1"/>
        <end position="31"/>
    </location>
</feature>
<evidence type="ECO:0000313" key="3">
    <source>
        <dbReference type="EnsemblPlants" id="AET3Gv20548800.5"/>
    </source>
</evidence>
<reference evidence="3" key="5">
    <citation type="journal article" date="2021" name="G3 (Bethesda)">
        <title>Aegilops tauschii genome assembly Aet v5.0 features greater sequence contiguity and improved annotation.</title>
        <authorList>
            <person name="Wang L."/>
            <person name="Zhu T."/>
            <person name="Rodriguez J.C."/>
            <person name="Deal K.R."/>
            <person name="Dubcovsky J."/>
            <person name="McGuire P.E."/>
            <person name="Lux T."/>
            <person name="Spannagl M."/>
            <person name="Mayer K.F.X."/>
            <person name="Baldrich P."/>
            <person name="Meyers B.C."/>
            <person name="Huo N."/>
            <person name="Gu Y.Q."/>
            <person name="Zhou H."/>
            <person name="Devos K.M."/>
            <person name="Bennetzen J.L."/>
            <person name="Unver T."/>
            <person name="Budak H."/>
            <person name="Gulick P.J."/>
            <person name="Galiba G."/>
            <person name="Kalapos B."/>
            <person name="Nelson D.R."/>
            <person name="Li P."/>
            <person name="You F.M."/>
            <person name="Luo M.C."/>
            <person name="Dvorak J."/>
        </authorList>
    </citation>
    <scope>NUCLEOTIDE SEQUENCE [LARGE SCALE GENOMIC DNA]</scope>
    <source>
        <strain evidence="3">cv. AL8/78</strain>
    </source>
</reference>